<comment type="caution">
    <text evidence="1">The sequence shown here is derived from an EMBL/GenBank/DDBJ whole genome shotgun (WGS) entry which is preliminary data.</text>
</comment>
<dbReference type="AlphaFoldDB" id="A0A1U7I800"/>
<dbReference type="STRING" id="454136.NIES2119_25800"/>
<protein>
    <submittedName>
        <fullName evidence="1">Uncharacterized protein</fullName>
    </submittedName>
</protein>
<reference evidence="1 2" key="1">
    <citation type="submission" date="2016-11" db="EMBL/GenBank/DDBJ databases">
        <title>Draft Genome Sequences of Nine Cyanobacterial Strains from Diverse Habitats.</title>
        <authorList>
            <person name="Zhu T."/>
            <person name="Hou S."/>
            <person name="Lu X."/>
            <person name="Hess W.R."/>
        </authorList>
    </citation>
    <scope>NUCLEOTIDE SEQUENCE [LARGE SCALE GENOMIC DNA]</scope>
    <source>
        <strain evidence="1 2">IAM M-71</strain>
    </source>
</reference>
<organism evidence="1 2">
    <name type="scientific">[Phormidium ambiguum] IAM M-71</name>
    <dbReference type="NCBI Taxonomy" id="454136"/>
    <lineage>
        <taxon>Bacteria</taxon>
        <taxon>Bacillati</taxon>
        <taxon>Cyanobacteriota</taxon>
        <taxon>Cyanophyceae</taxon>
        <taxon>Oscillatoriophycideae</taxon>
        <taxon>Aerosakkonematales</taxon>
        <taxon>Aerosakkonemataceae</taxon>
        <taxon>Floridanema</taxon>
    </lineage>
</organism>
<proteinExistence type="predicted"/>
<dbReference type="EMBL" id="MRCE01000038">
    <property type="protein sequence ID" value="OKH32555.1"/>
    <property type="molecule type" value="Genomic_DNA"/>
</dbReference>
<evidence type="ECO:0000313" key="1">
    <source>
        <dbReference type="EMBL" id="OKH32555.1"/>
    </source>
</evidence>
<sequence length="97" mass="11378">MRERLSCKEIWVVGAFRYGNPDHDLPTDFEQHRHEMSCCERSSRTNHQQREGCRCCNSDTQAIDIHRYGDHISLSQLLKFCSVRLTQNVSPLPPKIY</sequence>
<name>A0A1U7I800_9CYAN</name>
<evidence type="ECO:0000313" key="2">
    <source>
        <dbReference type="Proteomes" id="UP000185860"/>
    </source>
</evidence>
<accession>A0A1U7I800</accession>
<dbReference type="Proteomes" id="UP000185860">
    <property type="component" value="Unassembled WGS sequence"/>
</dbReference>
<gene>
    <name evidence="1" type="ORF">NIES2119_25800</name>
</gene>